<comment type="pathway">
    <text evidence="5">Amino-acid degradation; L-histidine degradation into L-glutamate; L-glutamate from N-formimidoyl-L-glutamate (hydrolase route): step 1/1.</text>
</comment>
<comment type="cofactor">
    <cofactor evidence="5 7">
        <name>Mn(2+)</name>
        <dbReference type="ChEBI" id="CHEBI:29035"/>
    </cofactor>
    <text evidence="5 7">Binds 2 manganese ions per subunit.</text>
</comment>
<dbReference type="NCBIfam" id="TIGR01227">
    <property type="entry name" value="hutG"/>
    <property type="match status" value="1"/>
</dbReference>
<dbReference type="PANTHER" id="PTHR11358:SF35">
    <property type="entry name" value="FORMIMIDOYLGLUTAMASE"/>
    <property type="match status" value="1"/>
</dbReference>
<sequence>MNHSFKWQGRYDGEGEQHLRIHQLINTTQYASFAFIGFASDEGVKRNQGRIGAADAPDRIRAQLANLPVHHAITLADLGTVVCEHGDLEKAQADLSKQVEWSLKQGVKPIVLGGGHEVAFGSFSGLFQYIQNNEPNRKIGIINFDAHFDLREAEQVTSGTPFLNAAKLSEQHQQAFHYLCIGVAKHANTKILFETADRLNCSYIYDHELQIHNLDYLMATIQDFIKQVDDLYVTIDLDVFSASIAPGVSAPAVKGIDLSVFDPLFAAIQQTGKVKVFDVAECNPHFDLDNRTAKLAAYIIFNYLFAE</sequence>
<keyword evidence="1 5" id="KW-0479">Metal-binding</keyword>
<evidence type="ECO:0000256" key="2">
    <source>
        <dbReference type="ARBA" id="ARBA00022801"/>
    </source>
</evidence>
<reference evidence="10" key="1">
    <citation type="journal article" date="2022" name="J Glob Antimicrob Resist">
        <title>Comparative analysis of IMP-4- and OXA-58-containing plasmids of three carbapenemase-producing Acinetobacter ursingii strains in the Netherlands.</title>
        <authorList>
            <person name="Hendrickx A.P.A."/>
            <person name="Schade R.P."/>
            <person name="Landman F."/>
            <person name="Bosch T."/>
            <person name="Schouls L.M."/>
            <person name="van Dijk K."/>
        </authorList>
    </citation>
    <scope>NUCLEOTIDE SEQUENCE</scope>
    <source>
        <strain evidence="10">RIVM_C010559</strain>
    </source>
</reference>
<comment type="function">
    <text evidence="5">Catalyzes the conversion of N-formimidoyl-L-glutamate to L-glutamate and formamide.</text>
</comment>
<dbReference type="PRINTS" id="PR00116">
    <property type="entry name" value="ARGINASE"/>
</dbReference>
<dbReference type="Gene3D" id="3.40.800.10">
    <property type="entry name" value="Ureohydrolase domain"/>
    <property type="match status" value="1"/>
</dbReference>
<feature type="binding site" evidence="5">
    <location>
        <position position="236"/>
    </location>
    <ligand>
        <name>Mn(2+)</name>
        <dbReference type="ChEBI" id="CHEBI:29035"/>
        <label>2</label>
    </ligand>
</feature>
<dbReference type="AlphaFoldDB" id="A0AA46NYH4"/>
<dbReference type="PROSITE" id="PS01053">
    <property type="entry name" value="ARGINASE_1"/>
    <property type="match status" value="1"/>
</dbReference>
<evidence type="ECO:0000256" key="1">
    <source>
        <dbReference type="ARBA" id="ARBA00022723"/>
    </source>
</evidence>
<feature type="binding site" evidence="5 7">
    <location>
        <position position="236"/>
    </location>
    <ligand>
        <name>Mn(2+)</name>
        <dbReference type="ChEBI" id="CHEBI:29035"/>
        <label>1</label>
    </ligand>
</feature>
<dbReference type="InterPro" id="IPR006035">
    <property type="entry name" value="Ureohydrolase"/>
</dbReference>
<dbReference type="PIRSF" id="PIRSF036979">
    <property type="entry name" value="Arginase"/>
    <property type="match status" value="1"/>
</dbReference>
<comment type="catalytic activity">
    <reaction evidence="5">
        <text>N-formimidoyl-L-glutamate + H2O = formamide + L-glutamate</text>
        <dbReference type="Rhea" id="RHEA:22492"/>
        <dbReference type="ChEBI" id="CHEBI:15377"/>
        <dbReference type="ChEBI" id="CHEBI:16397"/>
        <dbReference type="ChEBI" id="CHEBI:29985"/>
        <dbReference type="ChEBI" id="CHEBI:58928"/>
        <dbReference type="EC" id="3.5.3.8"/>
    </reaction>
</comment>
<dbReference type="Pfam" id="PF00491">
    <property type="entry name" value="Arginase"/>
    <property type="match status" value="1"/>
</dbReference>
<dbReference type="PANTHER" id="PTHR11358">
    <property type="entry name" value="ARGINASE/AGMATINASE"/>
    <property type="match status" value="1"/>
</dbReference>
<evidence type="ECO:0000256" key="6">
    <source>
        <dbReference type="NCBIfam" id="TIGR01227"/>
    </source>
</evidence>
<evidence type="ECO:0000256" key="9">
    <source>
        <dbReference type="RuleBase" id="RU003684"/>
    </source>
</evidence>
<feature type="binding site" evidence="7">
    <location>
        <position position="238"/>
    </location>
    <ligand>
        <name>Mn(2+)</name>
        <dbReference type="ChEBI" id="CHEBI:29035"/>
        <label>1</label>
    </ligand>
</feature>
<evidence type="ECO:0000313" key="11">
    <source>
        <dbReference type="Proteomes" id="UP001164064"/>
    </source>
</evidence>
<dbReference type="Proteomes" id="UP001164064">
    <property type="component" value="Chromosome"/>
</dbReference>
<feature type="binding site" evidence="5 7">
    <location>
        <position position="145"/>
    </location>
    <ligand>
        <name>Mn(2+)</name>
        <dbReference type="ChEBI" id="CHEBI:29035"/>
        <label>1</label>
    </ligand>
</feature>
<dbReference type="EMBL" id="CP089051">
    <property type="protein sequence ID" value="UYF73356.1"/>
    <property type="molecule type" value="Genomic_DNA"/>
</dbReference>
<evidence type="ECO:0000256" key="7">
    <source>
        <dbReference type="PIRSR" id="PIRSR036979-1"/>
    </source>
</evidence>
<dbReference type="InterPro" id="IPR023696">
    <property type="entry name" value="Ureohydrolase_dom_sf"/>
</dbReference>
<feature type="binding site" evidence="5 7">
    <location>
        <position position="149"/>
    </location>
    <ligand>
        <name>Mn(2+)</name>
        <dbReference type="ChEBI" id="CHEBI:29035"/>
        <label>1</label>
    </ligand>
</feature>
<protein>
    <recommendedName>
        <fullName evidence="5 6">Formimidoylglutamase</fullName>
        <ecNumber evidence="5 6">3.5.3.8</ecNumber>
    </recommendedName>
    <alternativeName>
        <fullName evidence="5">Formiminoglutamase</fullName>
    </alternativeName>
    <alternativeName>
        <fullName evidence="5">Formiminoglutamate hydrolase</fullName>
    </alternativeName>
</protein>
<dbReference type="PROSITE" id="PS51409">
    <property type="entry name" value="ARGINASE_2"/>
    <property type="match status" value="1"/>
</dbReference>
<evidence type="ECO:0000256" key="3">
    <source>
        <dbReference type="ARBA" id="ARBA00022808"/>
    </source>
</evidence>
<feature type="binding site" evidence="5 7">
    <location>
        <position position="116"/>
    </location>
    <ligand>
        <name>Mn(2+)</name>
        <dbReference type="ChEBI" id="CHEBI:29035"/>
        <label>1</label>
    </ligand>
</feature>
<dbReference type="InterPro" id="IPR020855">
    <property type="entry name" value="Ureohydrolase_Mn_BS"/>
</dbReference>
<dbReference type="GO" id="GO:0033389">
    <property type="term" value="P:putrescine biosynthetic process from arginine, via agmatine"/>
    <property type="evidence" value="ECO:0007669"/>
    <property type="project" value="TreeGrafter"/>
</dbReference>
<comment type="similarity">
    <text evidence="5 8 9">Belongs to the arginase family.</text>
</comment>
<evidence type="ECO:0000313" key="10">
    <source>
        <dbReference type="EMBL" id="UYF73356.1"/>
    </source>
</evidence>
<accession>A0AA46NYH4</accession>
<dbReference type="GO" id="GO:0008783">
    <property type="term" value="F:agmatinase activity"/>
    <property type="evidence" value="ECO:0007669"/>
    <property type="project" value="TreeGrafter"/>
</dbReference>
<evidence type="ECO:0000256" key="8">
    <source>
        <dbReference type="PROSITE-ProRule" id="PRU00742"/>
    </source>
</evidence>
<dbReference type="RefSeq" id="WP_263513401.1">
    <property type="nucleotide sequence ID" value="NZ_CP089051.1"/>
</dbReference>
<name>A0AA46NYH4_9GAMM</name>
<feature type="binding site" evidence="5">
    <location>
        <position position="147"/>
    </location>
    <ligand>
        <name>Mn(2+)</name>
        <dbReference type="ChEBI" id="CHEBI:29035"/>
        <label>2</label>
    </ligand>
</feature>
<keyword evidence="2 5" id="KW-0378">Hydrolase</keyword>
<dbReference type="EC" id="3.5.3.8" evidence="5 6"/>
<dbReference type="GO" id="GO:0019556">
    <property type="term" value="P:L-histidine catabolic process to glutamate and formamide"/>
    <property type="evidence" value="ECO:0007669"/>
    <property type="project" value="UniProtKB-UniRule"/>
</dbReference>
<keyword evidence="4 5" id="KW-0464">Manganese</keyword>
<evidence type="ECO:0000256" key="5">
    <source>
        <dbReference type="HAMAP-Rule" id="MF_00737"/>
    </source>
</evidence>
<feature type="binding site" evidence="7">
    <location>
        <position position="147"/>
    </location>
    <ligand>
        <name>Mn(2+)</name>
        <dbReference type="ChEBI" id="CHEBI:29035"/>
        <label>1</label>
    </ligand>
</feature>
<evidence type="ECO:0000256" key="4">
    <source>
        <dbReference type="ARBA" id="ARBA00023211"/>
    </source>
</evidence>
<dbReference type="InterPro" id="IPR005923">
    <property type="entry name" value="HutG"/>
</dbReference>
<dbReference type="GO" id="GO:0030145">
    <property type="term" value="F:manganese ion binding"/>
    <property type="evidence" value="ECO:0007669"/>
    <property type="project" value="UniProtKB-UniRule"/>
</dbReference>
<feature type="binding site" evidence="5">
    <location>
        <position position="145"/>
    </location>
    <ligand>
        <name>Mn(2+)</name>
        <dbReference type="ChEBI" id="CHEBI:29035"/>
        <label>2</label>
    </ligand>
</feature>
<dbReference type="CDD" id="cd09988">
    <property type="entry name" value="Formimidoylglutamase"/>
    <property type="match status" value="1"/>
</dbReference>
<dbReference type="SUPFAM" id="SSF52768">
    <property type="entry name" value="Arginase/deacetylase"/>
    <property type="match status" value="1"/>
</dbReference>
<dbReference type="GO" id="GO:0050415">
    <property type="term" value="F:formimidoylglutamase activity"/>
    <property type="evidence" value="ECO:0007669"/>
    <property type="project" value="UniProtKB-UniRule"/>
</dbReference>
<keyword evidence="3 5" id="KW-0369">Histidine metabolism</keyword>
<proteinExistence type="inferred from homology"/>
<dbReference type="HAMAP" id="MF_00737">
    <property type="entry name" value="Formimidoylglutam"/>
    <property type="match status" value="1"/>
</dbReference>
<gene>
    <name evidence="5 10" type="primary">hutG</name>
    <name evidence="10" type="ORF">LSO60_12235</name>
</gene>
<organism evidence="10 11">
    <name type="scientific">Acinetobacter ursingii</name>
    <dbReference type="NCBI Taxonomy" id="108980"/>
    <lineage>
        <taxon>Bacteria</taxon>
        <taxon>Pseudomonadati</taxon>
        <taxon>Pseudomonadota</taxon>
        <taxon>Gammaproteobacteria</taxon>
        <taxon>Moraxellales</taxon>
        <taxon>Moraxellaceae</taxon>
        <taxon>Acinetobacter</taxon>
    </lineage>
</organism>
<feature type="binding site" evidence="5">
    <location>
        <position position="238"/>
    </location>
    <ligand>
        <name>Mn(2+)</name>
        <dbReference type="ChEBI" id="CHEBI:29035"/>
        <label>2</label>
    </ligand>
</feature>